<dbReference type="RefSeq" id="WP_280002924.1">
    <property type="nucleotide sequence ID" value="NZ_JAODZF010000012.1"/>
</dbReference>
<sequence>MSIRGDLKEVEALISRLISIGGEFRAKDKWWAHLKNGEDYNKVWRIQDQAKKIKIEKIYCDGRDMELFMSEALESINFDFTRYPTLTSIIEKLTNTWISQDLETPLSEAIKAHEELGLNNWAFGQMCATFQEQIELAKVVKQTLEHLKESTLYKVENNLPVKTDNPTISISNITNSNIALNSNNAAQNINANEELFAKLIDAIKASEIQNKEPLVSAAEEMQLEAQSGSIFNSYKKFMALAADHMTVVSPFIPLLTALL</sequence>
<dbReference type="EMBL" id="JAODZF010000012">
    <property type="protein sequence ID" value="MDH0144136.1"/>
    <property type="molecule type" value="Genomic_DNA"/>
</dbReference>
<reference evidence="1" key="1">
    <citation type="submission" date="2022-09" db="EMBL/GenBank/DDBJ databases">
        <title>Intensive care unit water sources are persistently colonized with multi-drug resistant bacteria and are the site of extensive horizontal gene transfer of antibiotic resistance genes.</title>
        <authorList>
            <person name="Diorio-Toth L."/>
        </authorList>
    </citation>
    <scope>NUCLEOTIDE SEQUENCE</scope>
    <source>
        <strain evidence="1">GD04146</strain>
    </source>
</reference>
<dbReference type="Proteomes" id="UP001158058">
    <property type="component" value="Unassembled WGS sequence"/>
</dbReference>
<evidence type="ECO:0000313" key="1">
    <source>
        <dbReference type="EMBL" id="MDH0144136.1"/>
    </source>
</evidence>
<protein>
    <submittedName>
        <fullName evidence="1">Uncharacterized protein</fullName>
    </submittedName>
</protein>
<evidence type="ECO:0000313" key="2">
    <source>
        <dbReference type="Proteomes" id="UP001158058"/>
    </source>
</evidence>
<gene>
    <name evidence="1" type="ORF">N7380_17625</name>
</gene>
<name>A0AB73I1U8_AQUAC</name>
<organism evidence="1 2">
    <name type="scientific">Aquipseudomonas alcaligenes</name>
    <name type="common">Pseudomonas alcaligenes</name>
    <dbReference type="NCBI Taxonomy" id="43263"/>
    <lineage>
        <taxon>Bacteria</taxon>
        <taxon>Pseudomonadati</taxon>
        <taxon>Pseudomonadota</taxon>
        <taxon>Gammaproteobacteria</taxon>
        <taxon>Pseudomonadales</taxon>
        <taxon>Pseudomonadaceae</taxon>
        <taxon>Aquipseudomonas</taxon>
    </lineage>
</organism>
<proteinExistence type="predicted"/>
<dbReference type="AlphaFoldDB" id="A0AB73I1U8"/>
<comment type="caution">
    <text evidence="1">The sequence shown here is derived from an EMBL/GenBank/DDBJ whole genome shotgun (WGS) entry which is preliminary data.</text>
</comment>
<accession>A0AB73I1U8</accession>